<dbReference type="GeneID" id="76205715"/>
<reference evidence="2" key="2">
    <citation type="submission" date="2020-09" db="EMBL/GenBank/DDBJ databases">
        <authorList>
            <person name="Sun Q."/>
            <person name="Ohkuma M."/>
        </authorList>
    </citation>
    <scope>NUCLEOTIDE SEQUENCE</scope>
    <source>
        <strain evidence="2">JCM 11219</strain>
    </source>
</reference>
<gene>
    <name evidence="2" type="ORF">GCM10007112_16720</name>
    <name evidence="1" type="ORF">Vsou_01610</name>
</gene>
<reference evidence="2" key="1">
    <citation type="journal article" date="2014" name="Int. J. Syst. Evol. Microbiol.">
        <title>Complete genome sequence of Corynebacterium casei LMG S-19264T (=DSM 44701T), isolated from a smear-ripened cheese.</title>
        <authorList>
            <consortium name="US DOE Joint Genome Institute (JGI-PGF)"/>
            <person name="Walter F."/>
            <person name="Albersmeier A."/>
            <person name="Kalinowski J."/>
            <person name="Ruckert C."/>
        </authorList>
    </citation>
    <scope>NUCLEOTIDE SEQUENCE</scope>
    <source>
        <strain evidence="2">JCM 11219</strain>
    </source>
</reference>
<dbReference type="OrthoDB" id="26515at2157"/>
<keyword evidence="4" id="KW-1185">Reference proteome</keyword>
<reference evidence="4" key="3">
    <citation type="submission" date="2022-09" db="EMBL/GenBank/DDBJ databases">
        <title>Complete genome sequence of Vulcanisaeta souniana.</title>
        <authorList>
            <person name="Kato S."/>
            <person name="Itoh T."/>
            <person name="Ohkuma M."/>
        </authorList>
    </citation>
    <scope>NUCLEOTIDE SEQUENCE [LARGE SCALE GENOMIC DNA]</scope>
    <source>
        <strain evidence="4">JCM 11219</strain>
    </source>
</reference>
<proteinExistence type="predicted"/>
<evidence type="ECO:0000313" key="4">
    <source>
        <dbReference type="Proteomes" id="UP001060771"/>
    </source>
</evidence>
<sequence length="130" mass="15243">MLIRKGRRGVVVVLNEGKFEVGIPFSEVVRLMERLWPWELGEHVVLNGDEAHFKDMIPFERVLIYLLARRGGLLPRDAEALASYLRLHEVVALSETFLYRFWLCKVSDNDCRRLTDVFSRIIANYRRVLP</sequence>
<evidence type="ECO:0000313" key="2">
    <source>
        <dbReference type="EMBL" id="GGI80554.1"/>
    </source>
</evidence>
<dbReference type="EMBL" id="BMNM01000007">
    <property type="protein sequence ID" value="GGI80554.1"/>
    <property type="molecule type" value="Genomic_DNA"/>
</dbReference>
<organism evidence="2 3">
    <name type="scientific">Vulcanisaeta souniana JCM 11219</name>
    <dbReference type="NCBI Taxonomy" id="1293586"/>
    <lineage>
        <taxon>Archaea</taxon>
        <taxon>Thermoproteota</taxon>
        <taxon>Thermoprotei</taxon>
        <taxon>Thermoproteales</taxon>
        <taxon>Thermoproteaceae</taxon>
        <taxon>Vulcanisaeta</taxon>
    </lineage>
</organism>
<dbReference type="AlphaFoldDB" id="A0A830E3Y1"/>
<name>A0A830E3Y1_9CREN</name>
<evidence type="ECO:0000313" key="3">
    <source>
        <dbReference type="Proteomes" id="UP000657075"/>
    </source>
</evidence>
<reference evidence="1" key="4">
    <citation type="journal article" date="2023" name="Microbiol. Resour. Announc.">
        <title>Complete Genome Sequence of Vulcanisaeta souniana Strain IC-059, a Hyperthermophilic Archaeon Isolated from Hot Spring Water in Japan.</title>
        <authorList>
            <person name="Kato S."/>
            <person name="Itoh T."/>
            <person name="Wu L."/>
            <person name="Ma J."/>
            <person name="Ohkuma M."/>
        </authorList>
    </citation>
    <scope>NUCLEOTIDE SEQUENCE</scope>
    <source>
        <strain evidence="1">JCM 11219</strain>
    </source>
</reference>
<evidence type="ECO:0000313" key="1">
    <source>
        <dbReference type="EMBL" id="BDR91068.1"/>
    </source>
</evidence>
<dbReference type="Proteomes" id="UP001060771">
    <property type="component" value="Chromosome"/>
</dbReference>
<dbReference type="RefSeq" id="WP_054844407.1">
    <property type="nucleotide sequence ID" value="NZ_AP026830.1"/>
</dbReference>
<dbReference type="Proteomes" id="UP000657075">
    <property type="component" value="Unassembled WGS sequence"/>
</dbReference>
<dbReference type="EMBL" id="AP026830">
    <property type="protein sequence ID" value="BDR91068.1"/>
    <property type="molecule type" value="Genomic_DNA"/>
</dbReference>
<protein>
    <submittedName>
        <fullName evidence="2">Uncharacterized protein</fullName>
    </submittedName>
</protein>
<accession>A0A830E3Y1</accession>